<dbReference type="InterPro" id="IPR050709">
    <property type="entry name" value="Biotin_Carboxyl_Carrier/Decarb"/>
</dbReference>
<keyword evidence="4" id="KW-1185">Reference proteome</keyword>
<name>A4XB44_SALTO</name>
<dbReference type="Gene3D" id="2.40.50.100">
    <property type="match status" value="1"/>
</dbReference>
<dbReference type="InterPro" id="IPR011053">
    <property type="entry name" value="Single_hybrid_motif"/>
</dbReference>
<dbReference type="STRING" id="369723.Strop_3712"/>
<sequence length="121" mass="13131">MRGYALLRSVCPGGRACGRLWIWSWRGRPAPTRLMIGYVGRTVARERAVEMAEEIRAEMVANVWKVVASAGDTVSEGDTLVILESMKMEIPVVSESDGVVQELAVNEGDVVQDGDLIAVIG</sequence>
<dbReference type="EMBL" id="CP000667">
    <property type="protein sequence ID" value="ABP56143.1"/>
    <property type="molecule type" value="Genomic_DNA"/>
</dbReference>
<dbReference type="PANTHER" id="PTHR45266:SF3">
    <property type="entry name" value="OXALOACETATE DECARBOXYLASE ALPHA CHAIN"/>
    <property type="match status" value="1"/>
</dbReference>
<dbReference type="PROSITE" id="PS50968">
    <property type="entry name" value="BIOTINYL_LIPOYL"/>
    <property type="match status" value="1"/>
</dbReference>
<dbReference type="FunFam" id="2.40.50.100:FF:000003">
    <property type="entry name" value="Acetyl-CoA carboxylase biotin carboxyl carrier protein"/>
    <property type="match status" value="1"/>
</dbReference>
<dbReference type="AlphaFoldDB" id="A4XB44"/>
<dbReference type="KEGG" id="stp:Strop_3712"/>
<dbReference type="HOGENOM" id="CLU_2036400_0_0_11"/>
<feature type="domain" description="Lipoyl-binding" evidence="2">
    <location>
        <begin position="46"/>
        <end position="121"/>
    </location>
</feature>
<gene>
    <name evidence="3" type="ordered locus">Strop_3712</name>
</gene>
<proteinExistence type="predicted"/>
<dbReference type="eggNOG" id="COG4770">
    <property type="taxonomic scope" value="Bacteria"/>
</dbReference>
<dbReference type="NCBIfam" id="NF004547">
    <property type="entry name" value="PRK05889.1"/>
    <property type="match status" value="1"/>
</dbReference>
<dbReference type="CDD" id="cd06850">
    <property type="entry name" value="biotinyl_domain"/>
    <property type="match status" value="1"/>
</dbReference>
<dbReference type="Proteomes" id="UP000000235">
    <property type="component" value="Chromosome"/>
</dbReference>
<organism evidence="3 4">
    <name type="scientific">Salinispora tropica (strain ATCC BAA-916 / DSM 44818 / JCM 13857 / NBRC 105044 / CNB-440)</name>
    <dbReference type="NCBI Taxonomy" id="369723"/>
    <lineage>
        <taxon>Bacteria</taxon>
        <taxon>Bacillati</taxon>
        <taxon>Actinomycetota</taxon>
        <taxon>Actinomycetes</taxon>
        <taxon>Micromonosporales</taxon>
        <taxon>Micromonosporaceae</taxon>
        <taxon>Salinispora</taxon>
    </lineage>
</organism>
<dbReference type="PANTHER" id="PTHR45266">
    <property type="entry name" value="OXALOACETATE DECARBOXYLASE ALPHA CHAIN"/>
    <property type="match status" value="1"/>
</dbReference>
<dbReference type="SUPFAM" id="SSF51230">
    <property type="entry name" value="Single hybrid motif"/>
    <property type="match status" value="1"/>
</dbReference>
<accession>A4XB44</accession>
<protein>
    <submittedName>
        <fullName evidence="3">Biotin/lipoyl attachment domain-containing protein</fullName>
    </submittedName>
</protein>
<dbReference type="Pfam" id="PF00364">
    <property type="entry name" value="Biotin_lipoyl"/>
    <property type="match status" value="1"/>
</dbReference>
<evidence type="ECO:0000256" key="1">
    <source>
        <dbReference type="ARBA" id="ARBA00023267"/>
    </source>
</evidence>
<reference evidence="4" key="1">
    <citation type="journal article" date="2007" name="Proc. Natl. Acad. Sci. U.S.A.">
        <title>Genome sequencing reveals complex secondary metabolome in the marine actinomycete Salinispora tropica.</title>
        <authorList>
            <person name="Udwary D.W."/>
            <person name="Zeigler L."/>
            <person name="Asolkar R.N."/>
            <person name="Singan V."/>
            <person name="Lapidus A."/>
            <person name="Fenical W."/>
            <person name="Jensen P.R."/>
            <person name="Moore B.S."/>
        </authorList>
    </citation>
    <scope>NUCLEOTIDE SEQUENCE [LARGE SCALE GENOMIC DNA]</scope>
    <source>
        <strain evidence="4">ATCC BAA-916 / DSM 44818 / CNB-440</strain>
    </source>
</reference>
<evidence type="ECO:0000313" key="4">
    <source>
        <dbReference type="Proteomes" id="UP000000235"/>
    </source>
</evidence>
<evidence type="ECO:0000313" key="3">
    <source>
        <dbReference type="EMBL" id="ABP56143.1"/>
    </source>
</evidence>
<dbReference type="InterPro" id="IPR000089">
    <property type="entry name" value="Biotin_lipoyl"/>
</dbReference>
<keyword evidence="1" id="KW-0092">Biotin</keyword>
<evidence type="ECO:0000259" key="2">
    <source>
        <dbReference type="PROSITE" id="PS50968"/>
    </source>
</evidence>